<dbReference type="InterPro" id="IPR002190">
    <property type="entry name" value="MHD_dom"/>
</dbReference>
<feature type="compositionally biased region" description="Basic residues" evidence="1">
    <location>
        <begin position="1"/>
        <end position="10"/>
    </location>
</feature>
<reference evidence="3 4" key="1">
    <citation type="journal article" date="2012" name="BMC Genomics">
        <title>Sequencing the genome of Marssonina brunnea reveals fungus-poplar co-evolution.</title>
        <authorList>
            <person name="Zhu S."/>
            <person name="Cao Y.-Z."/>
            <person name="Jiang C."/>
            <person name="Tan B.-Y."/>
            <person name="Wang Z."/>
            <person name="Feng S."/>
            <person name="Zhang L."/>
            <person name="Su X.-H."/>
            <person name="Brejova B."/>
            <person name="Vinar T."/>
            <person name="Xu M."/>
            <person name="Wang M.-X."/>
            <person name="Zhang S.-G."/>
            <person name="Huang M.-R."/>
            <person name="Wu R."/>
            <person name="Zhou Y."/>
        </authorList>
    </citation>
    <scope>NUCLEOTIDE SEQUENCE [LARGE SCALE GENOMIC DNA]</scope>
    <source>
        <strain evidence="3 4">MB_m1</strain>
    </source>
</reference>
<feature type="region of interest" description="Disordered" evidence="1">
    <location>
        <begin position="296"/>
        <end position="347"/>
    </location>
</feature>
<dbReference type="AlphaFoldDB" id="K1WNH1"/>
<name>K1WNH1_MARBU</name>
<dbReference type="Proteomes" id="UP000006753">
    <property type="component" value="Unassembled WGS sequence"/>
</dbReference>
<dbReference type="OMA" id="GMQMVEQ"/>
<evidence type="ECO:0000256" key="1">
    <source>
        <dbReference type="SAM" id="MobiDB-lite"/>
    </source>
</evidence>
<proteinExistence type="predicted"/>
<feature type="domain" description="MAGE" evidence="2">
    <location>
        <begin position="65"/>
        <end position="278"/>
    </location>
</feature>
<dbReference type="PANTHER" id="PTHR11736">
    <property type="entry name" value="MELANOMA-ASSOCIATED ANTIGEN MAGE ANTIGEN"/>
    <property type="match status" value="1"/>
</dbReference>
<organism evidence="3 4">
    <name type="scientific">Marssonina brunnea f. sp. multigermtubi (strain MB_m1)</name>
    <name type="common">Marssonina leaf spot fungus</name>
    <dbReference type="NCBI Taxonomy" id="1072389"/>
    <lineage>
        <taxon>Eukaryota</taxon>
        <taxon>Fungi</taxon>
        <taxon>Dikarya</taxon>
        <taxon>Ascomycota</taxon>
        <taxon>Pezizomycotina</taxon>
        <taxon>Leotiomycetes</taxon>
        <taxon>Helotiales</taxon>
        <taxon>Drepanopezizaceae</taxon>
        <taxon>Drepanopeziza</taxon>
    </lineage>
</organism>
<dbReference type="InterPro" id="IPR037445">
    <property type="entry name" value="MAGE"/>
</dbReference>
<evidence type="ECO:0000313" key="4">
    <source>
        <dbReference type="Proteomes" id="UP000006753"/>
    </source>
</evidence>
<dbReference type="Gene3D" id="1.10.10.1210">
    <property type="entry name" value="MAGE homology domain, winged helix WH2 motif"/>
    <property type="match status" value="1"/>
</dbReference>
<keyword evidence="4" id="KW-1185">Reference proteome</keyword>
<dbReference type="GO" id="GO:0005634">
    <property type="term" value="C:nucleus"/>
    <property type="evidence" value="ECO:0007669"/>
    <property type="project" value="TreeGrafter"/>
</dbReference>
<evidence type="ECO:0000313" key="3">
    <source>
        <dbReference type="EMBL" id="EKD14496.1"/>
    </source>
</evidence>
<dbReference type="InParanoid" id="K1WNH1"/>
<gene>
    <name evidence="3" type="ORF">MBM_07217</name>
</gene>
<dbReference type="Pfam" id="PF01454">
    <property type="entry name" value="MAGE"/>
    <property type="match status" value="1"/>
</dbReference>
<dbReference type="KEGG" id="mbe:MBM_07217"/>
<dbReference type="STRING" id="1072389.K1WNH1"/>
<dbReference type="HOGENOM" id="CLU_048908_0_0_1"/>
<feature type="compositionally biased region" description="Basic and acidic residues" evidence="1">
    <location>
        <begin position="336"/>
        <end position="347"/>
    </location>
</feature>
<dbReference type="InterPro" id="IPR041899">
    <property type="entry name" value="MAGE_WH2"/>
</dbReference>
<dbReference type="OrthoDB" id="205198at2759"/>
<dbReference type="PANTHER" id="PTHR11736:SF14">
    <property type="entry name" value="NSE3 HOMOLOG, SMC5-SMC6 COMPLEX COMPONENT"/>
    <property type="match status" value="1"/>
</dbReference>
<feature type="region of interest" description="Disordered" evidence="1">
    <location>
        <begin position="1"/>
        <end position="56"/>
    </location>
</feature>
<dbReference type="Gene3D" id="1.10.10.1200">
    <property type="entry name" value="MAGE homology domain, winged helix WH1 motif"/>
    <property type="match status" value="1"/>
</dbReference>
<feature type="compositionally biased region" description="Acidic residues" evidence="1">
    <location>
        <begin position="33"/>
        <end position="54"/>
    </location>
</feature>
<feature type="compositionally biased region" description="Acidic residues" evidence="1">
    <location>
        <begin position="317"/>
        <end position="335"/>
    </location>
</feature>
<sequence>MSSVARRHRTAQAEESSEEEAPRNTQRRRTQADSEDEEEDEAEEPVEDTMELDSDEGHRQVVKKLVRYALACEFQRKYIRKADIMEKGVLKIHFRHLVIADKSVIGKQQRGGAFKRIFDAAQKDLRLKFGMEMVQMTSKEKITMKEKRAASKAKATSKAPDSYILTTILPSEYRIPDIMPASNIESEEKEASYIGICTTIVSLIALSPNDCLPDHKLLSYLQRLNLDVNTGFGKTEVLLAKMAKDGYIYRTIEKTVDEEQIDWRVAARGKAEIGNNGIQGLVREVYGEEAPTDLDKKLQRSLGMEVKKLDENRDNGIEEEQPQEEEEEEEEENEAPDPRPSRRRSER</sequence>
<accession>K1WNH1</accession>
<feature type="compositionally biased region" description="Basic and acidic residues" evidence="1">
    <location>
        <begin position="305"/>
        <end position="316"/>
    </location>
</feature>
<dbReference type="GO" id="GO:0006281">
    <property type="term" value="P:DNA repair"/>
    <property type="evidence" value="ECO:0007669"/>
    <property type="project" value="TreeGrafter"/>
</dbReference>
<dbReference type="EMBL" id="JH921445">
    <property type="protein sequence ID" value="EKD14496.1"/>
    <property type="molecule type" value="Genomic_DNA"/>
</dbReference>
<dbReference type="InterPro" id="IPR041898">
    <property type="entry name" value="MAGE_WH1"/>
</dbReference>
<dbReference type="SMART" id="SM01373">
    <property type="entry name" value="MAGE"/>
    <property type="match status" value="1"/>
</dbReference>
<dbReference type="eggNOG" id="KOG4562">
    <property type="taxonomic scope" value="Eukaryota"/>
</dbReference>
<protein>
    <submittedName>
        <fullName evidence="3">MAGE family protein</fullName>
    </submittedName>
</protein>
<evidence type="ECO:0000259" key="2">
    <source>
        <dbReference type="SMART" id="SM01373"/>
    </source>
</evidence>